<evidence type="ECO:0000313" key="4">
    <source>
        <dbReference type="Proteomes" id="UP001190700"/>
    </source>
</evidence>
<proteinExistence type="predicted"/>
<accession>A0AAE0FUC3</accession>
<feature type="signal peptide" evidence="1">
    <location>
        <begin position="1"/>
        <end position="26"/>
    </location>
</feature>
<dbReference type="EMBL" id="LGRX02022368">
    <property type="protein sequence ID" value="KAK3255701.1"/>
    <property type="molecule type" value="Genomic_DNA"/>
</dbReference>
<gene>
    <name evidence="3" type="ORF">CYMTET_25373</name>
    <name evidence="2" type="ORF">CYMTET_35128</name>
</gene>
<dbReference type="Proteomes" id="UP001190700">
    <property type="component" value="Unassembled WGS sequence"/>
</dbReference>
<evidence type="ECO:0000313" key="2">
    <source>
        <dbReference type="EMBL" id="KAK3255701.1"/>
    </source>
</evidence>
<reference evidence="3" key="2">
    <citation type="submission" date="2023-06" db="EMBL/GenBank/DDBJ databases">
        <title>Long-read-based genome assembly of the green algal bacterivore Cymbomonas tetramitiformis.</title>
        <authorList>
            <person name="Gyaltshen Y."/>
            <person name="Rozenberg A."/>
            <person name="Paasch A."/>
            <person name="Burns J.A."/>
            <person name="Warring S."/>
            <person name="Larson R."/>
            <person name="Maurer-Alcala X."/>
            <person name="Dacks J."/>
            <person name="Kim E."/>
        </authorList>
    </citation>
    <scope>NUCLEOTIDE SEQUENCE</scope>
    <source>
        <strain evidence="3">PLY_AMNH</strain>
    </source>
</reference>
<protein>
    <submittedName>
        <fullName evidence="3">Uncharacterized protein</fullName>
    </submittedName>
</protein>
<comment type="caution">
    <text evidence="3">The sequence shown here is derived from an EMBL/GenBank/DDBJ whole genome shotgun (WGS) entry which is preliminary data.</text>
</comment>
<dbReference type="AlphaFoldDB" id="A0AAE0FUC3"/>
<name>A0AAE0FUC3_9CHLO</name>
<sequence length="286" mass="31011">MSLPVGQRCFRQRCLLLLAGLLYVTCDRQCLTGWCECDGQKQNAVADPCGCHCNVTQDPLALLDTGQYAHQVCGRFDGKSSCCAHHDIEKIAKDLADQWEVYKGRACAVAFESLLCGTLCNPSVSVFSPMVVERAHYTRSCDENDTIIATEYGGDAVVQGLGFCSEDCRTVERTCNLYKDALNNYWRADDCKIRLPDISGASAIADNSFCLRLRCSDSYCSDEVDGVDDDALQEIYEQAAKDSQCISACSGSEELSSTSSPTLQALCSSACETLIPDCPTISGPNG</sequence>
<feature type="chain" id="PRO_5042442679" evidence="1">
    <location>
        <begin position="27"/>
        <end position="286"/>
    </location>
</feature>
<keyword evidence="1" id="KW-0732">Signal</keyword>
<evidence type="ECO:0000256" key="1">
    <source>
        <dbReference type="SAM" id="SignalP"/>
    </source>
</evidence>
<keyword evidence="4" id="KW-1185">Reference proteome</keyword>
<reference evidence="3 4" key="1">
    <citation type="journal article" date="2015" name="Genome Biol. Evol.">
        <title>Comparative Genomics of a Bacterivorous Green Alga Reveals Evolutionary Causalities and Consequences of Phago-Mixotrophic Mode of Nutrition.</title>
        <authorList>
            <person name="Burns J.A."/>
            <person name="Paasch A."/>
            <person name="Narechania A."/>
            <person name="Kim E."/>
        </authorList>
    </citation>
    <scope>NUCLEOTIDE SEQUENCE [LARGE SCALE GENOMIC DNA]</scope>
    <source>
        <strain evidence="3">PLY_AMNH</strain>
    </source>
</reference>
<evidence type="ECO:0000313" key="3">
    <source>
        <dbReference type="EMBL" id="KAK3265978.1"/>
    </source>
</evidence>
<dbReference type="EMBL" id="LGRX02013535">
    <property type="protein sequence ID" value="KAK3265978.1"/>
    <property type="molecule type" value="Genomic_DNA"/>
</dbReference>
<organism evidence="3 4">
    <name type="scientific">Cymbomonas tetramitiformis</name>
    <dbReference type="NCBI Taxonomy" id="36881"/>
    <lineage>
        <taxon>Eukaryota</taxon>
        <taxon>Viridiplantae</taxon>
        <taxon>Chlorophyta</taxon>
        <taxon>Pyramimonadophyceae</taxon>
        <taxon>Pyramimonadales</taxon>
        <taxon>Pyramimonadaceae</taxon>
        <taxon>Cymbomonas</taxon>
    </lineage>
</organism>